<feature type="transmembrane region" description="Helical" evidence="5">
    <location>
        <begin position="222"/>
        <end position="247"/>
    </location>
</feature>
<dbReference type="PROSITE" id="PS50835">
    <property type="entry name" value="IG_LIKE"/>
    <property type="match status" value="1"/>
</dbReference>
<dbReference type="PANTHER" id="PTHR12080">
    <property type="entry name" value="SIGNALING LYMPHOCYTIC ACTIVATION MOLECULE"/>
    <property type="match status" value="1"/>
</dbReference>
<keyword evidence="2" id="KW-0732">Signal</keyword>
<dbReference type="InterPro" id="IPR003599">
    <property type="entry name" value="Ig_sub"/>
</dbReference>
<dbReference type="Gene3D" id="2.60.40.10">
    <property type="entry name" value="Immunoglobulins"/>
    <property type="match status" value="2"/>
</dbReference>
<keyword evidence="3 5" id="KW-0472">Membrane</keyword>
<keyword evidence="8" id="KW-1185">Reference proteome</keyword>
<proteinExistence type="predicted"/>
<dbReference type="SUPFAM" id="SSF48726">
    <property type="entry name" value="Immunoglobulin"/>
    <property type="match status" value="2"/>
</dbReference>
<organism evidence="7 8">
    <name type="scientific">Leptobrachium leishanense</name>
    <name type="common">Leishan spiny toad</name>
    <dbReference type="NCBI Taxonomy" id="445787"/>
    <lineage>
        <taxon>Eukaryota</taxon>
        <taxon>Metazoa</taxon>
        <taxon>Chordata</taxon>
        <taxon>Craniata</taxon>
        <taxon>Vertebrata</taxon>
        <taxon>Euteleostomi</taxon>
        <taxon>Amphibia</taxon>
        <taxon>Batrachia</taxon>
        <taxon>Anura</taxon>
        <taxon>Pelobatoidea</taxon>
        <taxon>Megophryidae</taxon>
        <taxon>Leptobrachium</taxon>
    </lineage>
</organism>
<dbReference type="GeneTree" id="ENSGT01030000234540"/>
<evidence type="ECO:0000256" key="3">
    <source>
        <dbReference type="ARBA" id="ARBA00023136"/>
    </source>
</evidence>
<evidence type="ECO:0000256" key="2">
    <source>
        <dbReference type="ARBA" id="ARBA00022729"/>
    </source>
</evidence>
<evidence type="ECO:0000313" key="7">
    <source>
        <dbReference type="Ensembl" id="ENSLLEP00000044315.1"/>
    </source>
</evidence>
<keyword evidence="5" id="KW-1133">Transmembrane helix</keyword>
<dbReference type="SMART" id="SM00409">
    <property type="entry name" value="IG"/>
    <property type="match status" value="2"/>
</dbReference>
<evidence type="ECO:0000259" key="6">
    <source>
        <dbReference type="PROSITE" id="PS50835"/>
    </source>
</evidence>
<dbReference type="GO" id="GO:0016020">
    <property type="term" value="C:membrane"/>
    <property type="evidence" value="ECO:0007669"/>
    <property type="project" value="UniProtKB-SubCell"/>
</dbReference>
<dbReference type="InterPro" id="IPR013783">
    <property type="entry name" value="Ig-like_fold"/>
</dbReference>
<name>A0A8C5QXF4_9ANUR</name>
<evidence type="ECO:0000256" key="4">
    <source>
        <dbReference type="ARBA" id="ARBA00023180"/>
    </source>
</evidence>
<dbReference type="AlphaFoldDB" id="A0A8C5QXF4"/>
<dbReference type="InterPro" id="IPR007110">
    <property type="entry name" value="Ig-like_dom"/>
</dbReference>
<keyword evidence="4" id="KW-0325">Glycoprotein</keyword>
<comment type="subcellular location">
    <subcellularLocation>
        <location evidence="1">Membrane</location>
    </subcellularLocation>
</comment>
<accession>A0A8C5QXF4</accession>
<protein>
    <recommendedName>
        <fullName evidence="6">Ig-like domain-containing protein</fullName>
    </recommendedName>
</protein>
<evidence type="ECO:0000256" key="1">
    <source>
        <dbReference type="ARBA" id="ARBA00004370"/>
    </source>
</evidence>
<dbReference type="OrthoDB" id="8741746at2759"/>
<dbReference type="Proteomes" id="UP000694569">
    <property type="component" value="Unplaced"/>
</dbReference>
<dbReference type="InterPro" id="IPR036179">
    <property type="entry name" value="Ig-like_dom_sf"/>
</dbReference>
<keyword evidence="5" id="KW-0812">Transmembrane</keyword>
<dbReference type="InterPro" id="IPR015631">
    <property type="entry name" value="CD2/SLAM_rcpt"/>
</dbReference>
<reference evidence="7" key="2">
    <citation type="submission" date="2025-09" db="UniProtKB">
        <authorList>
            <consortium name="Ensembl"/>
        </authorList>
    </citation>
    <scope>IDENTIFICATION</scope>
</reference>
<feature type="domain" description="Ig-like" evidence="6">
    <location>
        <begin position="142"/>
        <end position="203"/>
    </location>
</feature>
<dbReference type="Ensembl" id="ENSLLET00000046089.1">
    <property type="protein sequence ID" value="ENSLLEP00000044315.1"/>
    <property type="gene ID" value="ENSLLEG00000028140.1"/>
</dbReference>
<reference evidence="7" key="1">
    <citation type="submission" date="2025-08" db="UniProtKB">
        <authorList>
            <consortium name="Ensembl"/>
        </authorList>
    </citation>
    <scope>IDENTIFICATION</scope>
</reference>
<sequence length="295" mass="33116">MFYYRTINPCFYCSLDILCQASCGDKQTVIGAEGGDVLLPVHQIGVEEVTWVSVNGINNFARTEPGGFLRIRDNRYEDRLYGTTDGSLNLTKLTREDQGEYRASILSNPGNRICVQLYNLTVFRRLSEKDIGITLVNVTGNGTCAVALLCAVNGSGVTISWRRSHDREIHGINDFLHVPDPETNHSFTCIAQNPVSNASRTVTPREYCQPESREVSGSGPFLFYWMIIAKACEILLVGLFLSINLCLSRKQCKLSSLDLRLYDAPDHCRISQMSQFWGDSPFPRFLYIQASCLLF</sequence>
<evidence type="ECO:0000313" key="8">
    <source>
        <dbReference type="Proteomes" id="UP000694569"/>
    </source>
</evidence>
<dbReference type="PANTHER" id="PTHR12080:SF55">
    <property type="entry name" value="LYMPHOCYTE FUNCTION-ASSOCIATED ANTIGEN 3"/>
    <property type="match status" value="1"/>
</dbReference>
<evidence type="ECO:0000256" key="5">
    <source>
        <dbReference type="SAM" id="Phobius"/>
    </source>
</evidence>